<dbReference type="OrthoDB" id="538640at2759"/>
<dbReference type="PANTHER" id="PTHR28055:SF1">
    <property type="entry name" value="ALTERED INHERITANCE OF MITOCHONDRIA PROTEIN 41, MITOCHONDRIAL"/>
    <property type="match status" value="1"/>
</dbReference>
<dbReference type="SUPFAM" id="SSF89095">
    <property type="entry name" value="GatB/YqeY motif"/>
    <property type="match status" value="1"/>
</dbReference>
<dbReference type="InterPro" id="IPR042184">
    <property type="entry name" value="YqeY/Aim41_N"/>
</dbReference>
<evidence type="ECO:0000313" key="3">
    <source>
        <dbReference type="Proteomes" id="UP000078544"/>
    </source>
</evidence>
<evidence type="ECO:0000256" key="1">
    <source>
        <dbReference type="SAM" id="MobiDB-lite"/>
    </source>
</evidence>
<evidence type="ECO:0000313" key="2">
    <source>
        <dbReference type="EMBL" id="KZZ89639.1"/>
    </source>
</evidence>
<keyword evidence="3" id="KW-1185">Reference proteome</keyword>
<dbReference type="EMBL" id="AZGY01000024">
    <property type="protein sequence ID" value="KZZ89639.1"/>
    <property type="molecule type" value="Genomic_DNA"/>
</dbReference>
<dbReference type="InterPro" id="IPR003789">
    <property type="entry name" value="Asn/Gln_tRNA_amidoTrase-B-like"/>
</dbReference>
<dbReference type="Proteomes" id="UP000078544">
    <property type="component" value="Unassembled WGS sequence"/>
</dbReference>
<dbReference type="PANTHER" id="PTHR28055">
    <property type="entry name" value="ALTERED INHERITANCE OF MITOCHONDRIA PROTEIN 41, MITOCHONDRIAL"/>
    <property type="match status" value="1"/>
</dbReference>
<name>A0A167X546_9HYPO</name>
<accession>A0A167X546</accession>
<keyword evidence="2" id="KW-0808">Transferase</keyword>
<dbReference type="InterPro" id="IPR019004">
    <property type="entry name" value="YqeY/Aim41"/>
</dbReference>
<comment type="caution">
    <text evidence="2">The sequence shown here is derived from an EMBL/GenBank/DDBJ whole genome shotgun (WGS) entry which is preliminary data.</text>
</comment>
<dbReference type="AlphaFoldDB" id="A0A167X546"/>
<proteinExistence type="predicted"/>
<reference evidence="2 3" key="1">
    <citation type="journal article" date="2016" name="Genome Biol. Evol.">
        <title>Divergent and convergent evolution of fungal pathogenicity.</title>
        <authorList>
            <person name="Shang Y."/>
            <person name="Xiao G."/>
            <person name="Zheng P."/>
            <person name="Cen K."/>
            <person name="Zhan S."/>
            <person name="Wang C."/>
        </authorList>
    </citation>
    <scope>NUCLEOTIDE SEQUENCE [LARGE SCALE GENOMIC DNA]</scope>
    <source>
        <strain evidence="2 3">RCEF 2490</strain>
    </source>
</reference>
<dbReference type="GO" id="GO:0016740">
    <property type="term" value="F:transferase activity"/>
    <property type="evidence" value="ECO:0007669"/>
    <property type="project" value="UniProtKB-KW"/>
</dbReference>
<dbReference type="STRING" id="1081109.A0A167X546"/>
<dbReference type="GO" id="GO:0016884">
    <property type="term" value="F:carbon-nitrogen ligase activity, with glutamine as amido-N-donor"/>
    <property type="evidence" value="ECO:0007669"/>
    <property type="project" value="InterPro"/>
</dbReference>
<organism evidence="2 3">
    <name type="scientific">Moelleriella libera RCEF 2490</name>
    <dbReference type="NCBI Taxonomy" id="1081109"/>
    <lineage>
        <taxon>Eukaryota</taxon>
        <taxon>Fungi</taxon>
        <taxon>Dikarya</taxon>
        <taxon>Ascomycota</taxon>
        <taxon>Pezizomycotina</taxon>
        <taxon>Sordariomycetes</taxon>
        <taxon>Hypocreomycetidae</taxon>
        <taxon>Hypocreales</taxon>
        <taxon>Clavicipitaceae</taxon>
        <taxon>Moelleriella</taxon>
    </lineage>
</organism>
<protein>
    <submittedName>
        <fullName evidence="2">Aspartyl/glutamyl-tRNA amidotransferase subunit B-related protein</fullName>
    </submittedName>
</protein>
<gene>
    <name evidence="2" type="ORF">AAL_07532</name>
</gene>
<dbReference type="GO" id="GO:0005739">
    <property type="term" value="C:mitochondrion"/>
    <property type="evidence" value="ECO:0007669"/>
    <property type="project" value="TreeGrafter"/>
</dbReference>
<dbReference type="Gene3D" id="1.10.1510.10">
    <property type="entry name" value="Uncharacterised protein YqeY/AIM41 PF09424, N-terminal domain"/>
    <property type="match status" value="1"/>
</dbReference>
<sequence length="215" mass="22460">MASNRTATAARTAAHAAAAALRCRAQLAVPLFCRAQPRPRPRQHGHNPFSATSRAPSYSSSSSSSPPPSSIDEGSPAASSPPLMHKLKADLKAAMRARDAPRLSVLRAIMAAHLNASKTSSPVRTDAQLVALMRRLQKVVPKKVEGYLADSGVASLGAAQLRTLVEDAVKTAREAGGAGGNRSVVGEAMKRLAGALQGKDVDRKEVAKMVKELVG</sequence>
<feature type="region of interest" description="Disordered" evidence="1">
    <location>
        <begin position="34"/>
        <end position="83"/>
    </location>
</feature>